<dbReference type="InterPro" id="IPR039892">
    <property type="entry name" value="Spa2/Sph1"/>
</dbReference>
<feature type="domain" description="GIT Spa2 homology (SHD)" evidence="2">
    <location>
        <begin position="43"/>
        <end position="73"/>
    </location>
</feature>
<dbReference type="GO" id="GO:0000131">
    <property type="term" value="C:incipient cellular bud site"/>
    <property type="evidence" value="ECO:0007669"/>
    <property type="project" value="TreeGrafter"/>
</dbReference>
<dbReference type="AlphaFoldDB" id="A0A8B8UWH5"/>
<dbReference type="GeneID" id="54632425"/>
<reference evidence="3" key="3">
    <citation type="submission" date="2025-07" db="EMBL/GenBank/DDBJ databases">
        <authorList>
            <consortium name="NCBI Genome Project"/>
        </authorList>
    </citation>
    <scope>NUCLEOTIDE SEQUENCE</scope>
    <source>
        <strain evidence="3">CBS432</strain>
    </source>
</reference>
<accession>A0A8B8UWH5</accession>
<feature type="region of interest" description="Disordered" evidence="1">
    <location>
        <begin position="351"/>
        <end position="400"/>
    </location>
</feature>
<gene>
    <name evidence="3" type="primary">SPH1</name>
    <name evidence="3" type="ORF">SPAR_L03320</name>
</gene>
<feature type="compositionally biased region" description="Polar residues" evidence="1">
    <location>
        <begin position="355"/>
        <end position="372"/>
    </location>
</feature>
<reference evidence="3" key="2">
    <citation type="submission" date="2020-01" db="EMBL/GenBank/DDBJ databases">
        <title>Population-level Yeast Reference Genomes.</title>
        <authorList>
            <person name="Yue J.-X."/>
        </authorList>
    </citation>
    <scope>NUCLEOTIDE SEQUENCE</scope>
    <source>
        <strain evidence="3">CBS432</strain>
    </source>
</reference>
<dbReference type="VEuPathDB" id="FungiDB:SPAR_L03320"/>
<feature type="domain" description="GIT Spa2 homology (SHD)" evidence="2">
    <location>
        <begin position="89"/>
        <end position="119"/>
    </location>
</feature>
<dbReference type="GO" id="GO:0036267">
    <property type="term" value="P:invasive filamentous growth"/>
    <property type="evidence" value="ECO:0007669"/>
    <property type="project" value="TreeGrafter"/>
</dbReference>
<evidence type="ECO:0000256" key="1">
    <source>
        <dbReference type="SAM" id="MobiDB-lite"/>
    </source>
</evidence>
<evidence type="ECO:0000259" key="2">
    <source>
        <dbReference type="SMART" id="SM00555"/>
    </source>
</evidence>
<proteinExistence type="predicted"/>
<dbReference type="GO" id="GO:0005826">
    <property type="term" value="C:actomyosin contractile ring"/>
    <property type="evidence" value="ECO:0007669"/>
    <property type="project" value="TreeGrafter"/>
</dbReference>
<feature type="region of interest" description="Disordered" evidence="1">
    <location>
        <begin position="428"/>
        <end position="449"/>
    </location>
</feature>
<dbReference type="GO" id="GO:0007121">
    <property type="term" value="P:bipolar cellular bud site selection"/>
    <property type="evidence" value="ECO:0007669"/>
    <property type="project" value="TreeGrafter"/>
</dbReference>
<dbReference type="GO" id="GO:0005078">
    <property type="term" value="F:MAP-kinase scaffold activity"/>
    <property type="evidence" value="ECO:0007669"/>
    <property type="project" value="TreeGrafter"/>
</dbReference>
<dbReference type="GO" id="GO:0043332">
    <property type="term" value="C:mating projection tip"/>
    <property type="evidence" value="ECO:0007669"/>
    <property type="project" value="TreeGrafter"/>
</dbReference>
<dbReference type="SMART" id="SM00555">
    <property type="entry name" value="GIT"/>
    <property type="match status" value="2"/>
</dbReference>
<dbReference type="RefSeq" id="XP_033768056.1">
    <property type="nucleotide sequence ID" value="XM_033912165.1"/>
</dbReference>
<reference evidence="3" key="1">
    <citation type="journal article" date="2017" name="Nat. Genet.">
        <title>Contrasting evolutionary genome dynamics between domesticated and wild yeasts.</title>
        <authorList>
            <person name="Yue J.X."/>
            <person name="Li J."/>
            <person name="Aigrain L."/>
            <person name="Hallin J."/>
            <person name="Persson K."/>
            <person name="Oliver K."/>
            <person name="Bergstrom A."/>
            <person name="Coupland P."/>
            <person name="Warringer J."/>
            <person name="Lagomarsino M.C."/>
            <person name="Fischer G."/>
            <person name="Durbin R."/>
            <person name="Liti G."/>
        </authorList>
    </citation>
    <scope>NUCLEOTIDE SEQUENCE</scope>
    <source>
        <strain evidence="3">CBS432</strain>
    </source>
</reference>
<protein>
    <submittedName>
        <fullName evidence="3">Sph1p</fullName>
    </submittedName>
</protein>
<dbReference type="InterPro" id="IPR013724">
    <property type="entry name" value="GIT_SHD"/>
</dbReference>
<dbReference type="OrthoDB" id="5588096at2759"/>
<feature type="compositionally biased region" description="Polar residues" evidence="1">
    <location>
        <begin position="383"/>
        <end position="396"/>
    </location>
</feature>
<sequence>MTCSELTNDQIIDLISNYKTFKRIIEASLPEDDRRRNLNSRNNDKNLSKLSNVQFWELATDVNNELMKRLTNSNMDVSQNDLDLKRGKAQSKLSRLNDIKFHKLIFDIFTEIEKRNLHHLDVMTHANTLDKGELNFYLNDSLFESVNINDDFMSVDGIISIEAFRELRTHFAVYFQNTLQRTHPVDATAKRLPVLLETVIKIAKLIGDLLPLLSSVSLHDSLENEIVYLKSALSHAITSTRYSLAYEDLIPRIVTQSSISEVIFAFCNIAQIVKIKPTSSSHGALSNERELSDTETDMKPLKIIEKVKNEKKGKNKASMGNNTGSPVSISSSDKVIMEKLDIAAIEASPPHSIIEKSNSPVGKSTLARNNASGERDPGFVSLVKNTTDTPRATTEPSLRDSLALKVPSNLSSSSSQSRALSLIGKFRQDYQSSPPKKATNKPAVGTAKPYTNIPPTVDVLRSPVVAKMRRFREKVQKFGPNSGLGLRISTSEEDVKNSNVKLIAHNASINNLVEFVEIKAKIVLPLAQEILNDIQACKSKAFKTSGSIPSLCQDSIKIIPILESLVDMTAKVIVQKDFKRDFSRHSEEIVEGLTDCSQRLSELCTNECNSTNFSSKRFYQKLAEILLDITKRTKKLVKCVEMANEQTLS</sequence>
<dbReference type="PANTHER" id="PTHR21601">
    <property type="entry name" value="SPA2 PROTEIN"/>
    <property type="match status" value="1"/>
</dbReference>
<dbReference type="GO" id="GO:0007124">
    <property type="term" value="P:pseudohyphal growth"/>
    <property type="evidence" value="ECO:0007669"/>
    <property type="project" value="TreeGrafter"/>
</dbReference>
<name>A0A8B8UWH5_SACPA</name>
<feature type="compositionally biased region" description="Polar residues" evidence="1">
    <location>
        <begin position="318"/>
        <end position="330"/>
    </location>
</feature>
<feature type="region of interest" description="Disordered" evidence="1">
    <location>
        <begin position="309"/>
        <end position="330"/>
    </location>
</feature>
<dbReference type="PANTHER" id="PTHR21601:SF0">
    <property type="entry name" value="PROTEIN SPA2-RELATED"/>
    <property type="match status" value="1"/>
</dbReference>
<reference evidence="3" key="4">
    <citation type="submission" date="2025-08" db="UniProtKB">
        <authorList>
            <consortium name="RefSeq"/>
        </authorList>
    </citation>
    <scope>IDENTIFICATION</scope>
    <source>
        <strain evidence="3">CBS432</strain>
    </source>
</reference>
<dbReference type="KEGG" id="spao:SPAR_L03320"/>
<dbReference type="GO" id="GO:1902716">
    <property type="term" value="C:cell cortex of growing cell tip"/>
    <property type="evidence" value="ECO:0007669"/>
    <property type="project" value="TreeGrafter"/>
</dbReference>
<organism evidence="3">
    <name type="scientific">Saccharomyces paradoxus</name>
    <name type="common">Yeast</name>
    <name type="synonym">Saccharomyces douglasii</name>
    <dbReference type="NCBI Taxonomy" id="27291"/>
    <lineage>
        <taxon>Eukaryota</taxon>
        <taxon>Fungi</taxon>
        <taxon>Dikarya</taxon>
        <taxon>Ascomycota</taxon>
        <taxon>Saccharomycotina</taxon>
        <taxon>Saccharomycetes</taxon>
        <taxon>Saccharomycetales</taxon>
        <taxon>Saccharomycetaceae</taxon>
        <taxon>Saccharomyces</taxon>
    </lineage>
</organism>
<dbReference type="GO" id="GO:0005935">
    <property type="term" value="C:cellular bud neck"/>
    <property type="evidence" value="ECO:0007669"/>
    <property type="project" value="TreeGrafter"/>
</dbReference>
<evidence type="ECO:0000313" key="3">
    <source>
        <dbReference type="RefSeq" id="XP_033768056.1"/>
    </source>
</evidence>
<dbReference type="GO" id="GO:0005934">
    <property type="term" value="C:cellular bud tip"/>
    <property type="evidence" value="ECO:0007669"/>
    <property type="project" value="TreeGrafter"/>
</dbReference>